<dbReference type="AlphaFoldDB" id="A0A843WXK7"/>
<reference evidence="1" key="1">
    <citation type="submission" date="2017-07" db="EMBL/GenBank/DDBJ databases">
        <title>Taro Niue Genome Assembly and Annotation.</title>
        <authorList>
            <person name="Atibalentja N."/>
            <person name="Keating K."/>
            <person name="Fields C.J."/>
        </authorList>
    </citation>
    <scope>NUCLEOTIDE SEQUENCE</scope>
    <source>
        <strain evidence="1">Niue_2</strain>
        <tissue evidence="1">Leaf</tissue>
    </source>
</reference>
<evidence type="ECO:0000313" key="1">
    <source>
        <dbReference type="EMBL" id="MQM11248.1"/>
    </source>
</evidence>
<keyword evidence="2" id="KW-1185">Reference proteome</keyword>
<comment type="caution">
    <text evidence="1">The sequence shown here is derived from an EMBL/GenBank/DDBJ whole genome shotgun (WGS) entry which is preliminary data.</text>
</comment>
<sequence length="75" mass="8930">MDRQYFDVARFLEIKSAALRRNERFRKINRRRFDARICSVFSPKAYPTISRIQPSIAARKCSKFCANSLWSFLHS</sequence>
<name>A0A843WXK7_COLES</name>
<organism evidence="1 2">
    <name type="scientific">Colocasia esculenta</name>
    <name type="common">Wild taro</name>
    <name type="synonym">Arum esculentum</name>
    <dbReference type="NCBI Taxonomy" id="4460"/>
    <lineage>
        <taxon>Eukaryota</taxon>
        <taxon>Viridiplantae</taxon>
        <taxon>Streptophyta</taxon>
        <taxon>Embryophyta</taxon>
        <taxon>Tracheophyta</taxon>
        <taxon>Spermatophyta</taxon>
        <taxon>Magnoliopsida</taxon>
        <taxon>Liliopsida</taxon>
        <taxon>Araceae</taxon>
        <taxon>Aroideae</taxon>
        <taxon>Colocasieae</taxon>
        <taxon>Colocasia</taxon>
    </lineage>
</organism>
<dbReference type="Proteomes" id="UP000652761">
    <property type="component" value="Unassembled WGS sequence"/>
</dbReference>
<gene>
    <name evidence="1" type="ORF">Taro_044152</name>
</gene>
<dbReference type="EMBL" id="NMUH01004917">
    <property type="protein sequence ID" value="MQM11248.1"/>
    <property type="molecule type" value="Genomic_DNA"/>
</dbReference>
<proteinExistence type="predicted"/>
<evidence type="ECO:0000313" key="2">
    <source>
        <dbReference type="Proteomes" id="UP000652761"/>
    </source>
</evidence>
<protein>
    <submittedName>
        <fullName evidence="1">Uncharacterized protein</fullName>
    </submittedName>
</protein>
<accession>A0A843WXK7</accession>